<keyword evidence="3" id="KW-0804">Transcription</keyword>
<keyword evidence="2 4" id="KW-0238">DNA-binding</keyword>
<dbReference type="Pfam" id="PF00440">
    <property type="entry name" value="TetR_N"/>
    <property type="match status" value="1"/>
</dbReference>
<name>A0ABU3S4R6_9HYPH</name>
<dbReference type="Pfam" id="PF21993">
    <property type="entry name" value="TetR_C_13_2"/>
    <property type="match status" value="1"/>
</dbReference>
<organism evidence="6 7">
    <name type="scientific">Bosea rubneri</name>
    <dbReference type="NCBI Taxonomy" id="3075434"/>
    <lineage>
        <taxon>Bacteria</taxon>
        <taxon>Pseudomonadati</taxon>
        <taxon>Pseudomonadota</taxon>
        <taxon>Alphaproteobacteria</taxon>
        <taxon>Hyphomicrobiales</taxon>
        <taxon>Boseaceae</taxon>
        <taxon>Bosea</taxon>
    </lineage>
</organism>
<evidence type="ECO:0000256" key="1">
    <source>
        <dbReference type="ARBA" id="ARBA00023015"/>
    </source>
</evidence>
<dbReference type="InterPro" id="IPR054156">
    <property type="entry name" value="YxaF_TetR_C"/>
</dbReference>
<feature type="DNA-binding region" description="H-T-H motif" evidence="4">
    <location>
        <begin position="27"/>
        <end position="46"/>
    </location>
</feature>
<dbReference type="InterPro" id="IPR036271">
    <property type="entry name" value="Tet_transcr_reg_TetR-rel_C_sf"/>
</dbReference>
<dbReference type="EMBL" id="JAWDID010000008">
    <property type="protein sequence ID" value="MDU0339768.1"/>
    <property type="molecule type" value="Genomic_DNA"/>
</dbReference>
<evidence type="ECO:0000256" key="3">
    <source>
        <dbReference type="ARBA" id="ARBA00023163"/>
    </source>
</evidence>
<dbReference type="SUPFAM" id="SSF46689">
    <property type="entry name" value="Homeodomain-like"/>
    <property type="match status" value="1"/>
</dbReference>
<keyword evidence="7" id="KW-1185">Reference proteome</keyword>
<sequence>MRAAATRQQIVDAADQLFYERGYEATAFADIAAAVGISRGNFYYHFRTKDEILAAVIVLRLDRTRGMLEHWQREAGTPRERIRCFIGMLTANRAKIMRHGCPVGTLCNELAKLDHDAQQHAAEIFTLFRDWLASQFAALGCAAEADRLAMHVLMRSQGVATLAAAFRDEAFIQREVEEMSAWLKALEPRENAASST</sequence>
<dbReference type="Proteomes" id="UP001254257">
    <property type="component" value="Unassembled WGS sequence"/>
</dbReference>
<keyword evidence="1" id="KW-0805">Transcription regulation</keyword>
<evidence type="ECO:0000313" key="7">
    <source>
        <dbReference type="Proteomes" id="UP001254257"/>
    </source>
</evidence>
<dbReference type="SUPFAM" id="SSF48498">
    <property type="entry name" value="Tetracyclin repressor-like, C-terminal domain"/>
    <property type="match status" value="1"/>
</dbReference>
<protein>
    <submittedName>
        <fullName evidence="6">TetR/AcrR family transcriptional regulator</fullName>
    </submittedName>
</protein>
<evidence type="ECO:0000256" key="4">
    <source>
        <dbReference type="PROSITE-ProRule" id="PRU00335"/>
    </source>
</evidence>
<dbReference type="Gene3D" id="1.10.357.10">
    <property type="entry name" value="Tetracycline Repressor, domain 2"/>
    <property type="match status" value="1"/>
</dbReference>
<dbReference type="PROSITE" id="PS50977">
    <property type="entry name" value="HTH_TETR_2"/>
    <property type="match status" value="1"/>
</dbReference>
<dbReference type="InterPro" id="IPR001647">
    <property type="entry name" value="HTH_TetR"/>
</dbReference>
<comment type="caution">
    <text evidence="6">The sequence shown here is derived from an EMBL/GenBank/DDBJ whole genome shotgun (WGS) entry which is preliminary data.</text>
</comment>
<dbReference type="PRINTS" id="PR00455">
    <property type="entry name" value="HTHTETR"/>
</dbReference>
<accession>A0ABU3S4R6</accession>
<dbReference type="PANTHER" id="PTHR47506">
    <property type="entry name" value="TRANSCRIPTIONAL REGULATORY PROTEIN"/>
    <property type="match status" value="1"/>
</dbReference>
<reference evidence="6 7" key="1">
    <citation type="submission" date="2023-09" db="EMBL/GenBank/DDBJ databases">
        <title>Whole genome shotgun sequencing (WGS) of Bosea sp. ZW T0_25, isolated from stored onions (Allium cepa).</title>
        <authorList>
            <person name="Stoll D.A."/>
            <person name="Huch M."/>
        </authorList>
    </citation>
    <scope>NUCLEOTIDE SEQUENCE [LARGE SCALE GENOMIC DNA]</scope>
    <source>
        <strain evidence="6 7">ZW T0_25</strain>
    </source>
</reference>
<evidence type="ECO:0000259" key="5">
    <source>
        <dbReference type="PROSITE" id="PS50977"/>
    </source>
</evidence>
<feature type="domain" description="HTH tetR-type" evidence="5">
    <location>
        <begin position="4"/>
        <end position="64"/>
    </location>
</feature>
<dbReference type="InterPro" id="IPR009057">
    <property type="entry name" value="Homeodomain-like_sf"/>
</dbReference>
<evidence type="ECO:0000313" key="6">
    <source>
        <dbReference type="EMBL" id="MDU0339768.1"/>
    </source>
</evidence>
<evidence type="ECO:0000256" key="2">
    <source>
        <dbReference type="ARBA" id="ARBA00023125"/>
    </source>
</evidence>
<dbReference type="RefSeq" id="WP_316017655.1">
    <property type="nucleotide sequence ID" value="NZ_JAWDID010000008.1"/>
</dbReference>
<proteinExistence type="predicted"/>
<gene>
    <name evidence="6" type="ORF">RKE40_07740</name>
</gene>
<dbReference type="PANTHER" id="PTHR47506:SF1">
    <property type="entry name" value="HTH-TYPE TRANSCRIPTIONAL REGULATOR YJDC"/>
    <property type="match status" value="1"/>
</dbReference>